<accession>A0A511JEC2</accession>
<feature type="compositionally biased region" description="Low complexity" evidence="3">
    <location>
        <begin position="321"/>
        <end position="343"/>
    </location>
</feature>
<comment type="similarity">
    <text evidence="1">Belongs to the ParA family.</text>
</comment>
<organism evidence="5 6">
    <name type="scientific">Cellulomonas composti</name>
    <dbReference type="NCBI Taxonomy" id="266130"/>
    <lineage>
        <taxon>Bacteria</taxon>
        <taxon>Bacillati</taxon>
        <taxon>Actinomycetota</taxon>
        <taxon>Actinomycetes</taxon>
        <taxon>Micrococcales</taxon>
        <taxon>Cellulomonadaceae</taxon>
        <taxon>Cellulomonas</taxon>
    </lineage>
</organism>
<evidence type="ECO:0000256" key="2">
    <source>
        <dbReference type="ARBA" id="ARBA00059092"/>
    </source>
</evidence>
<dbReference type="PANTHER" id="PTHR13696">
    <property type="entry name" value="P-LOOP CONTAINING NUCLEOSIDE TRIPHOSPHATE HYDROLASE"/>
    <property type="match status" value="1"/>
</dbReference>
<sequence length="761" mass="79548">MIVFGRGKRERAQAQVDDAVLRENEAHPSTPMEPQVRPAPTGSASITPEPVQPALTAPAPVPPMAERTPVGPMEREPALATQREPDRASEGSLEPEPARVPPREPERSPDGAVERASAGVVPWESVRPPAAALERASAGVASWESVRPPAAALERASAGAAPQASESAPAGAAEREVVTAAQRELGPTASVPWESVRPAAAALARERLGAVERESAGVVPRAAESVSARAVERESAATVHREMGPAGEGQWESSRSSAGTVERRPALTEPAAVQASGLGGARAGEVSTGEHDGPNVERTRLATPGGVAPPVPTLPESDGHVAASAGAPGVAPGTVPVAAPAGGRSEPARVDESGVQALRTLRAEAADASVVDPVQPSTSTDAVSRETTSLARTGPTTAENGGRPAPSGSPTNDRRDGEMTTVDDPDERRRAALVESLPTATDDTPLMVELQLDARRRIELRGRRFPSPALTRIITVANQKGGVGKTTTTVNLAAALAQSGLNVLVLDNDPQGNASTALGIDHRAGTPSIYEVLVDGQPMHEAVKQSPDVPSLWCLPATIDLSGAEIELVSMVARETRLRTALDEYLQWRIDAGQERIDYVLVDCPPSLGLLTVNAFVVAREVLIPIQCEYYALEGLSQLLKTIQLIQAHLNKDLHVSTILLTMYDARTNLAQQVAAEVREHFPELTLRTTVPRSVRISEAPSYGQTVMTYDAGSSGALAYLEAAREVAERGAAASPSTSSVSGSDAGSAAPAAIDQQQEER</sequence>
<dbReference type="CDD" id="cd02042">
    <property type="entry name" value="ParAB_family"/>
    <property type="match status" value="1"/>
</dbReference>
<dbReference type="FunFam" id="3.40.50.300:FF:000285">
    <property type="entry name" value="Sporulation initiation inhibitor Soj"/>
    <property type="match status" value="1"/>
</dbReference>
<dbReference type="InterPro" id="IPR050678">
    <property type="entry name" value="DNA_Partitioning_ATPase"/>
</dbReference>
<dbReference type="InterPro" id="IPR027417">
    <property type="entry name" value="P-loop_NTPase"/>
</dbReference>
<feature type="compositionally biased region" description="Low complexity" evidence="3">
    <location>
        <begin position="150"/>
        <end position="162"/>
    </location>
</feature>
<feature type="compositionally biased region" description="Polar residues" evidence="3">
    <location>
        <begin position="375"/>
        <end position="399"/>
    </location>
</feature>
<feature type="compositionally biased region" description="Basic and acidic residues" evidence="3">
    <location>
        <begin position="73"/>
        <end position="89"/>
    </location>
</feature>
<comment type="function">
    <text evidence="2">May play a role in septum formation.</text>
</comment>
<feature type="compositionally biased region" description="Basic and acidic residues" evidence="3">
    <location>
        <begin position="288"/>
        <end position="300"/>
    </location>
</feature>
<feature type="region of interest" description="Disordered" evidence="3">
    <location>
        <begin position="731"/>
        <end position="761"/>
    </location>
</feature>
<evidence type="ECO:0000313" key="5">
    <source>
        <dbReference type="EMBL" id="GEL96139.1"/>
    </source>
</evidence>
<evidence type="ECO:0000256" key="1">
    <source>
        <dbReference type="ARBA" id="ARBA00006976"/>
    </source>
</evidence>
<name>A0A511JEC2_9CELL</name>
<feature type="region of interest" description="Disordered" evidence="3">
    <location>
        <begin position="150"/>
        <end position="189"/>
    </location>
</feature>
<dbReference type="InterPro" id="IPR025669">
    <property type="entry name" value="AAA_dom"/>
</dbReference>
<feature type="compositionally biased region" description="Low complexity" evidence="3">
    <location>
        <begin position="731"/>
        <end position="753"/>
    </location>
</feature>
<dbReference type="EMBL" id="BJWG01000014">
    <property type="protein sequence ID" value="GEL96139.1"/>
    <property type="molecule type" value="Genomic_DNA"/>
</dbReference>
<feature type="compositionally biased region" description="Basic and acidic residues" evidence="3">
    <location>
        <begin position="101"/>
        <end position="113"/>
    </location>
</feature>
<comment type="caution">
    <text evidence="5">The sequence shown here is derived from an EMBL/GenBank/DDBJ whole genome shotgun (WGS) entry which is preliminary data.</text>
</comment>
<feature type="region of interest" description="Disordered" evidence="3">
    <location>
        <begin position="367"/>
        <end position="429"/>
    </location>
</feature>
<feature type="domain" description="AAA" evidence="4">
    <location>
        <begin position="472"/>
        <end position="655"/>
    </location>
</feature>
<feature type="compositionally biased region" description="Basic and acidic residues" evidence="3">
    <location>
        <begin position="230"/>
        <end position="243"/>
    </location>
</feature>
<evidence type="ECO:0000313" key="6">
    <source>
        <dbReference type="Proteomes" id="UP000321720"/>
    </source>
</evidence>
<evidence type="ECO:0000259" key="4">
    <source>
        <dbReference type="Pfam" id="PF13614"/>
    </source>
</evidence>
<protein>
    <recommendedName>
        <fullName evidence="4">AAA domain-containing protein</fullName>
    </recommendedName>
</protein>
<feature type="region of interest" description="Disordered" evidence="3">
    <location>
        <begin position="210"/>
        <end position="352"/>
    </location>
</feature>
<dbReference type="Gene3D" id="3.40.50.300">
    <property type="entry name" value="P-loop containing nucleotide triphosphate hydrolases"/>
    <property type="match status" value="1"/>
</dbReference>
<keyword evidence="6" id="KW-1185">Reference proteome</keyword>
<dbReference type="PANTHER" id="PTHR13696:SF52">
    <property type="entry name" value="PARA FAMILY PROTEIN CT_582"/>
    <property type="match status" value="1"/>
</dbReference>
<reference evidence="5 6" key="1">
    <citation type="submission" date="2019-07" db="EMBL/GenBank/DDBJ databases">
        <title>Whole genome shotgun sequence of Cellulomonas composti NBRC 100758.</title>
        <authorList>
            <person name="Hosoyama A."/>
            <person name="Uohara A."/>
            <person name="Ohji S."/>
            <person name="Ichikawa N."/>
        </authorList>
    </citation>
    <scope>NUCLEOTIDE SEQUENCE [LARGE SCALE GENOMIC DNA]</scope>
    <source>
        <strain evidence="5 6">NBRC 100758</strain>
    </source>
</reference>
<gene>
    <name evidence="5" type="ORF">CCO02nite_27970</name>
</gene>
<dbReference type="AlphaFoldDB" id="A0A511JEC2"/>
<dbReference type="Proteomes" id="UP000321720">
    <property type="component" value="Unassembled WGS sequence"/>
</dbReference>
<dbReference type="SUPFAM" id="SSF52540">
    <property type="entry name" value="P-loop containing nucleoside triphosphate hydrolases"/>
    <property type="match status" value="1"/>
</dbReference>
<evidence type="ECO:0000256" key="3">
    <source>
        <dbReference type="SAM" id="MobiDB-lite"/>
    </source>
</evidence>
<proteinExistence type="inferred from homology"/>
<feature type="region of interest" description="Disordered" evidence="3">
    <location>
        <begin position="1"/>
        <end position="126"/>
    </location>
</feature>
<dbReference type="Pfam" id="PF13614">
    <property type="entry name" value="AAA_31"/>
    <property type="match status" value="1"/>
</dbReference>